<keyword evidence="3" id="KW-1185">Reference proteome</keyword>
<proteinExistence type="predicted"/>
<keyword evidence="1" id="KW-1133">Transmembrane helix</keyword>
<protein>
    <submittedName>
        <fullName evidence="2">Uncharacterized protein</fullName>
    </submittedName>
</protein>
<evidence type="ECO:0000256" key="1">
    <source>
        <dbReference type="SAM" id="Phobius"/>
    </source>
</evidence>
<feature type="transmembrane region" description="Helical" evidence="1">
    <location>
        <begin position="30"/>
        <end position="51"/>
    </location>
</feature>
<sequence length="276" mass="30661">MKRWALIALAIFASWLLDRAGWLKAILWGGLWLLLVLLVLALCGFLLDCVIHSQRPANAPRRPGLFRIVRESLQEVREGQAREAWQQEQAAALASTERAAQTGELAALEALTAQGLGDAWMLLAELQADPASPQHDDTAATASYLRAAETRNWVNDRASHAYSMWEARTFLGLGATPDYAALIRRWESHYVPGDGHEVELAWLYANGHGVAANAERAWHWLALHQARWGERDAPQLPEGDAASLRAALCPRVSQRVRARLEKEAHAYAHAEFVASR</sequence>
<dbReference type="RefSeq" id="WP_354601493.1">
    <property type="nucleotide sequence ID" value="NZ_JBEWZI010000012.1"/>
</dbReference>
<accession>A0ABV2TNB6</accession>
<dbReference type="Proteomes" id="UP001549691">
    <property type="component" value="Unassembled WGS sequence"/>
</dbReference>
<keyword evidence="1" id="KW-0812">Transmembrane</keyword>
<dbReference type="EMBL" id="JBEWZI010000012">
    <property type="protein sequence ID" value="MET7015030.1"/>
    <property type="molecule type" value="Genomic_DNA"/>
</dbReference>
<comment type="caution">
    <text evidence="2">The sequence shown here is derived from an EMBL/GenBank/DDBJ whole genome shotgun (WGS) entry which is preliminary data.</text>
</comment>
<organism evidence="2 3">
    <name type="scientific">Uliginosibacterium flavum</name>
    <dbReference type="NCBI Taxonomy" id="1396831"/>
    <lineage>
        <taxon>Bacteria</taxon>
        <taxon>Pseudomonadati</taxon>
        <taxon>Pseudomonadota</taxon>
        <taxon>Betaproteobacteria</taxon>
        <taxon>Rhodocyclales</taxon>
        <taxon>Zoogloeaceae</taxon>
        <taxon>Uliginosibacterium</taxon>
    </lineage>
</organism>
<reference evidence="2 3" key="1">
    <citation type="submission" date="2024-07" db="EMBL/GenBank/DDBJ databases">
        <title>Uliginosibacterium flavum JJ3220;KACC:17644.</title>
        <authorList>
            <person name="Kim M.K."/>
        </authorList>
    </citation>
    <scope>NUCLEOTIDE SEQUENCE [LARGE SCALE GENOMIC DNA]</scope>
    <source>
        <strain evidence="2 3">KACC:17644</strain>
    </source>
</reference>
<evidence type="ECO:0000313" key="2">
    <source>
        <dbReference type="EMBL" id="MET7015030.1"/>
    </source>
</evidence>
<evidence type="ECO:0000313" key="3">
    <source>
        <dbReference type="Proteomes" id="UP001549691"/>
    </source>
</evidence>
<keyword evidence="1" id="KW-0472">Membrane</keyword>
<gene>
    <name evidence="2" type="ORF">ABXR19_12575</name>
</gene>
<name>A0ABV2TNB6_9RHOO</name>